<evidence type="ECO:0000256" key="7">
    <source>
        <dbReference type="ARBA" id="ARBA00023136"/>
    </source>
</evidence>
<reference evidence="9 10" key="1">
    <citation type="submission" date="2016-10" db="EMBL/GenBank/DDBJ databases">
        <authorList>
            <person name="de Groot N.N."/>
        </authorList>
    </citation>
    <scope>NUCLEOTIDE SEQUENCE [LARGE SCALE GENOMIC DNA]</scope>
    <source>
        <strain evidence="9 10">CGMCC 1.10836</strain>
    </source>
</reference>
<organism evidence="9 10">
    <name type="scientific">Pseudorhodobacter antarcticus</name>
    <dbReference type="NCBI Taxonomy" id="1077947"/>
    <lineage>
        <taxon>Bacteria</taxon>
        <taxon>Pseudomonadati</taxon>
        <taxon>Pseudomonadota</taxon>
        <taxon>Alphaproteobacteria</taxon>
        <taxon>Rhodobacterales</taxon>
        <taxon>Paracoccaceae</taxon>
        <taxon>Pseudorhodobacter</taxon>
    </lineage>
</organism>
<dbReference type="InterPro" id="IPR052017">
    <property type="entry name" value="TSUP"/>
</dbReference>
<comment type="similarity">
    <text evidence="2 8">Belongs to the 4-toluene sulfonate uptake permease (TSUP) (TC 2.A.102) family.</text>
</comment>
<dbReference type="EMBL" id="FOCO01000009">
    <property type="protein sequence ID" value="SEN20022.1"/>
    <property type="molecule type" value="Genomic_DNA"/>
</dbReference>
<evidence type="ECO:0000256" key="2">
    <source>
        <dbReference type="ARBA" id="ARBA00009142"/>
    </source>
</evidence>
<dbReference type="PANTHER" id="PTHR30269">
    <property type="entry name" value="TRANSMEMBRANE PROTEIN YFCA"/>
    <property type="match status" value="1"/>
</dbReference>
<feature type="transmembrane region" description="Helical" evidence="8">
    <location>
        <begin position="172"/>
        <end position="191"/>
    </location>
</feature>
<keyword evidence="6 8" id="KW-1133">Transmembrane helix</keyword>
<dbReference type="InterPro" id="IPR002781">
    <property type="entry name" value="TM_pro_TauE-like"/>
</dbReference>
<proteinExistence type="inferred from homology"/>
<dbReference type="Pfam" id="PF01925">
    <property type="entry name" value="TauE"/>
    <property type="match status" value="1"/>
</dbReference>
<protein>
    <recommendedName>
        <fullName evidence="8">Probable membrane transporter protein</fullName>
    </recommendedName>
</protein>
<dbReference type="AlphaFoldDB" id="A0A1H8EKM7"/>
<evidence type="ECO:0000256" key="3">
    <source>
        <dbReference type="ARBA" id="ARBA00022448"/>
    </source>
</evidence>
<gene>
    <name evidence="9" type="ORF">SAMN05216227_100923</name>
</gene>
<dbReference type="Proteomes" id="UP000183002">
    <property type="component" value="Unassembled WGS sequence"/>
</dbReference>
<feature type="transmembrane region" description="Helical" evidence="8">
    <location>
        <begin position="12"/>
        <end position="36"/>
    </location>
</feature>
<feature type="transmembrane region" description="Helical" evidence="8">
    <location>
        <begin position="78"/>
        <end position="96"/>
    </location>
</feature>
<dbReference type="GO" id="GO:0005886">
    <property type="term" value="C:plasma membrane"/>
    <property type="evidence" value="ECO:0007669"/>
    <property type="project" value="UniProtKB-SubCell"/>
</dbReference>
<dbReference type="PANTHER" id="PTHR30269:SF37">
    <property type="entry name" value="MEMBRANE TRANSPORTER PROTEIN"/>
    <property type="match status" value="1"/>
</dbReference>
<evidence type="ECO:0000313" key="9">
    <source>
        <dbReference type="EMBL" id="SEN20022.1"/>
    </source>
</evidence>
<evidence type="ECO:0000313" key="10">
    <source>
        <dbReference type="Proteomes" id="UP000183002"/>
    </source>
</evidence>
<comment type="subcellular location">
    <subcellularLocation>
        <location evidence="1 8">Cell membrane</location>
        <topology evidence="1 8">Multi-pass membrane protein</topology>
    </subcellularLocation>
</comment>
<evidence type="ECO:0000256" key="4">
    <source>
        <dbReference type="ARBA" id="ARBA00022475"/>
    </source>
</evidence>
<evidence type="ECO:0000256" key="5">
    <source>
        <dbReference type="ARBA" id="ARBA00022692"/>
    </source>
</evidence>
<feature type="transmembrane region" description="Helical" evidence="8">
    <location>
        <begin position="227"/>
        <end position="247"/>
    </location>
</feature>
<feature type="transmembrane region" description="Helical" evidence="8">
    <location>
        <begin position="136"/>
        <end position="160"/>
    </location>
</feature>
<feature type="transmembrane region" description="Helical" evidence="8">
    <location>
        <begin position="48"/>
        <end position="66"/>
    </location>
</feature>
<keyword evidence="7 8" id="KW-0472">Membrane</keyword>
<feature type="transmembrane region" description="Helical" evidence="8">
    <location>
        <begin position="103"/>
        <end position="124"/>
    </location>
</feature>
<sequence>MSIPFDLSIGSAAYMLVVLFVASFVRGYSGFGFAALAVSGASLVMNPMMMVGVVLCLDFLLTFQQWRGVARDVAWNRVVPLLCGAVVALPLGLWAITQVPPDAARVVIAVYVLVMCAVLMRGFVVTAPQGVRAHGGMGVISGLANAVGMGGLPVATYFAAQGVSARAFRATLIVYLALLDAVTLPLMWWHGLIGADAVVGVVAGLPVAVLGVWLGGRHFFGTDPQDFRRFAIGLLAVLACMGLAKAVL</sequence>
<name>A0A1H8EKM7_9RHOB</name>
<evidence type="ECO:0000256" key="6">
    <source>
        <dbReference type="ARBA" id="ARBA00022989"/>
    </source>
</evidence>
<dbReference type="RefSeq" id="WP_050521114.1">
    <property type="nucleotide sequence ID" value="NZ_FOCO01000009.1"/>
</dbReference>
<keyword evidence="5 8" id="KW-0812">Transmembrane</keyword>
<keyword evidence="4 8" id="KW-1003">Cell membrane</keyword>
<evidence type="ECO:0000256" key="1">
    <source>
        <dbReference type="ARBA" id="ARBA00004651"/>
    </source>
</evidence>
<dbReference type="OrthoDB" id="7644495at2"/>
<feature type="transmembrane region" description="Helical" evidence="8">
    <location>
        <begin position="197"/>
        <end position="215"/>
    </location>
</feature>
<accession>A0A1H8EKM7</accession>
<dbReference type="STRING" id="1077947.SAMN05216227_100923"/>
<keyword evidence="3" id="KW-0813">Transport</keyword>
<keyword evidence="10" id="KW-1185">Reference proteome</keyword>
<evidence type="ECO:0000256" key="8">
    <source>
        <dbReference type="RuleBase" id="RU363041"/>
    </source>
</evidence>